<accession>A0A8U0LCZ7</accession>
<evidence type="ECO:0000259" key="1">
    <source>
        <dbReference type="Pfam" id="PF13333"/>
    </source>
</evidence>
<organism evidence="2 3">
    <name type="scientific">Bifidobacterium longum subsp. infantis</name>
    <dbReference type="NCBI Taxonomy" id="1682"/>
    <lineage>
        <taxon>Bacteria</taxon>
        <taxon>Bacillati</taxon>
        <taxon>Actinomycetota</taxon>
        <taxon>Actinomycetes</taxon>
        <taxon>Bifidobacteriales</taxon>
        <taxon>Bifidobacteriaceae</taxon>
        <taxon>Bifidobacterium</taxon>
    </lineage>
</organism>
<evidence type="ECO:0000313" key="3">
    <source>
        <dbReference type="Proteomes" id="UP000494246"/>
    </source>
</evidence>
<gene>
    <name evidence="2" type="ORF">BIFLH23_01049</name>
</gene>
<dbReference type="GO" id="GO:0015074">
    <property type="term" value="P:DNA integration"/>
    <property type="evidence" value="ECO:0007669"/>
    <property type="project" value="InterPro"/>
</dbReference>
<protein>
    <recommendedName>
        <fullName evidence="1">Integrase catalytic domain-containing protein</fullName>
    </recommendedName>
</protein>
<dbReference type="SUPFAM" id="SSF53098">
    <property type="entry name" value="Ribonuclease H-like"/>
    <property type="match status" value="1"/>
</dbReference>
<dbReference type="InterPro" id="IPR001584">
    <property type="entry name" value="Integrase_cat-core"/>
</dbReference>
<name>A0A8U0LCZ7_BIFLI</name>
<dbReference type="Pfam" id="PF13333">
    <property type="entry name" value="rve_2"/>
    <property type="match status" value="1"/>
</dbReference>
<proteinExistence type="predicted"/>
<sequence>MLVRAAETLPEGAHPLVRSDRGYHCRWPGWLALMDRYGLIRSTGAKGCSPDNAAAEGFFGRMKTESVHPEHWEERTRDEVLALIDDCIRWCNHERIKRSLGCTIPPKPGNGCMIISKKTSAAPYPNG</sequence>
<evidence type="ECO:0000313" key="2">
    <source>
        <dbReference type="EMBL" id="VWQ35322.1"/>
    </source>
</evidence>
<comment type="caution">
    <text evidence="2">The sequence shown here is derived from an EMBL/GenBank/DDBJ whole genome shotgun (WGS) entry which is preliminary data.</text>
</comment>
<feature type="domain" description="Integrase catalytic" evidence="1">
    <location>
        <begin position="56"/>
        <end position="97"/>
    </location>
</feature>
<dbReference type="InterPro" id="IPR012337">
    <property type="entry name" value="RNaseH-like_sf"/>
</dbReference>
<dbReference type="AlphaFoldDB" id="A0A8U0LCZ7"/>
<reference evidence="2 3" key="1">
    <citation type="submission" date="2019-10" db="EMBL/GenBank/DDBJ databases">
        <authorList>
            <consortium name="Melissa Lawson"/>
            <person name="O'neill I."/>
        </authorList>
    </citation>
    <scope>NUCLEOTIDE SEQUENCE [LARGE SCALE GENOMIC DNA]</scope>
    <source>
        <strain evidence="2">LH_23</strain>
    </source>
</reference>
<dbReference type="EMBL" id="CABWKH010000012">
    <property type="protein sequence ID" value="VWQ35322.1"/>
    <property type="molecule type" value="Genomic_DNA"/>
</dbReference>
<dbReference type="Proteomes" id="UP000494246">
    <property type="component" value="Unassembled WGS sequence"/>
</dbReference>